<keyword evidence="1" id="KW-0812">Transmembrane</keyword>
<keyword evidence="1" id="KW-0472">Membrane</keyword>
<name>A0A926UXD3_9CYAN</name>
<sequence>MSIQLWLNFMGFVNNKRALSLVKPILPFGYCLNVAILAFALIDAHGLSAQAGNCDYSTGIAVGGQNISIDLCSISRVSSRNVRFEYYLGDERIQAQANCQSRTWITYPEQAVNRPQSQATRDMLQIVCTAPSFNEGIAIGVVFDPPSNVRSSPNGSIICTISKLTAIELSGGVVGDGWLRTNFCGRGGVIHRSQVLFRR</sequence>
<keyword evidence="3" id="KW-1185">Reference proteome</keyword>
<reference evidence="2" key="1">
    <citation type="journal article" date="2015" name="ISME J.">
        <title>Draft Genome Sequence of Streptomyces incarnatus NRRL8089, which Produces the Nucleoside Antibiotic Sinefungin.</title>
        <authorList>
            <person name="Oshima K."/>
            <person name="Hattori M."/>
            <person name="Shimizu H."/>
            <person name="Fukuda K."/>
            <person name="Nemoto M."/>
            <person name="Inagaki K."/>
            <person name="Tamura T."/>
        </authorList>
    </citation>
    <scope>NUCLEOTIDE SEQUENCE</scope>
    <source>
        <strain evidence="2">FACHB-1277</strain>
    </source>
</reference>
<protein>
    <submittedName>
        <fullName evidence="2">Uncharacterized protein</fullName>
    </submittedName>
</protein>
<gene>
    <name evidence="2" type="ORF">H6F44_21250</name>
</gene>
<accession>A0A926UXD3</accession>
<dbReference type="RefSeq" id="WP_190353092.1">
    <property type="nucleotide sequence ID" value="NZ_JACJPY010000125.1"/>
</dbReference>
<organism evidence="2 3">
    <name type="scientific">Pseudanabaena cinerea FACHB-1277</name>
    <dbReference type="NCBI Taxonomy" id="2949581"/>
    <lineage>
        <taxon>Bacteria</taxon>
        <taxon>Bacillati</taxon>
        <taxon>Cyanobacteriota</taxon>
        <taxon>Cyanophyceae</taxon>
        <taxon>Pseudanabaenales</taxon>
        <taxon>Pseudanabaenaceae</taxon>
        <taxon>Pseudanabaena</taxon>
        <taxon>Pseudanabaena cinerea</taxon>
    </lineage>
</organism>
<dbReference type="Proteomes" id="UP000631421">
    <property type="component" value="Unassembled WGS sequence"/>
</dbReference>
<dbReference type="AlphaFoldDB" id="A0A926UXD3"/>
<evidence type="ECO:0000313" key="2">
    <source>
        <dbReference type="EMBL" id="MBD2152626.1"/>
    </source>
</evidence>
<comment type="caution">
    <text evidence="2">The sequence shown here is derived from an EMBL/GenBank/DDBJ whole genome shotgun (WGS) entry which is preliminary data.</text>
</comment>
<reference evidence="2" key="2">
    <citation type="submission" date="2020-08" db="EMBL/GenBank/DDBJ databases">
        <authorList>
            <person name="Chen M."/>
            <person name="Teng W."/>
            <person name="Zhao L."/>
            <person name="Hu C."/>
            <person name="Zhou Y."/>
            <person name="Han B."/>
            <person name="Song L."/>
            <person name="Shu W."/>
        </authorList>
    </citation>
    <scope>NUCLEOTIDE SEQUENCE</scope>
    <source>
        <strain evidence="2">FACHB-1277</strain>
    </source>
</reference>
<evidence type="ECO:0000256" key="1">
    <source>
        <dbReference type="SAM" id="Phobius"/>
    </source>
</evidence>
<evidence type="ECO:0000313" key="3">
    <source>
        <dbReference type="Proteomes" id="UP000631421"/>
    </source>
</evidence>
<feature type="transmembrane region" description="Helical" evidence="1">
    <location>
        <begin position="21"/>
        <end position="42"/>
    </location>
</feature>
<dbReference type="EMBL" id="JACJPY010000125">
    <property type="protein sequence ID" value="MBD2152626.1"/>
    <property type="molecule type" value="Genomic_DNA"/>
</dbReference>
<proteinExistence type="predicted"/>
<keyword evidence="1" id="KW-1133">Transmembrane helix</keyword>